<evidence type="ECO:0000313" key="2">
    <source>
        <dbReference type="EMBL" id="CAF1491044.1"/>
    </source>
</evidence>
<dbReference type="EMBL" id="CAJNOT010006516">
    <property type="protein sequence ID" value="CAF1491044.1"/>
    <property type="molecule type" value="Genomic_DNA"/>
</dbReference>
<dbReference type="AlphaFoldDB" id="A0A815SQ73"/>
<feature type="signal peptide" evidence="1">
    <location>
        <begin position="1"/>
        <end position="21"/>
    </location>
</feature>
<sequence length="275" mass="31864">MTTYLLLILLLLSHQHTNVQAGHSALCFLTRIPALETLEFAQKLAEDAIEYDVDVFIMIDDNNFNVSTINISSNIQLVQISNQECIYYGYRKTIYVGKGWPEITSWDKAVLYFTLLNNNYGFVWLIENDVFIPSVQAFRSLHQLYSNTSDLIVPSNKINLLGDTSTRIWWPQAVGKLILPWSHSMVNVVGLSRRMLIAIGDYVHLLGEVPFHEFFFHTLAIHLNMTMITPIELSTIVYRTSYSLQDIFKRPSNLWHPVKNLTEQKLWRKMFVFLS</sequence>
<dbReference type="Proteomes" id="UP000663864">
    <property type="component" value="Unassembled WGS sequence"/>
</dbReference>
<gene>
    <name evidence="3" type="ORF">JBS370_LOCUS34552</name>
    <name evidence="2" type="ORF">ZHD862_LOCUS37008</name>
</gene>
<evidence type="ECO:0000313" key="3">
    <source>
        <dbReference type="EMBL" id="CAF4161918.1"/>
    </source>
</evidence>
<evidence type="ECO:0000256" key="1">
    <source>
        <dbReference type="SAM" id="SignalP"/>
    </source>
</evidence>
<dbReference type="EMBL" id="CAJOBD010011061">
    <property type="protein sequence ID" value="CAF4161918.1"/>
    <property type="molecule type" value="Genomic_DNA"/>
</dbReference>
<evidence type="ECO:0000313" key="4">
    <source>
        <dbReference type="Proteomes" id="UP000663864"/>
    </source>
</evidence>
<name>A0A815SQ73_9BILA</name>
<feature type="chain" id="PRO_5036412274" evidence="1">
    <location>
        <begin position="22"/>
        <end position="275"/>
    </location>
</feature>
<keyword evidence="1" id="KW-0732">Signal</keyword>
<comment type="caution">
    <text evidence="2">The sequence shown here is derived from an EMBL/GenBank/DDBJ whole genome shotgun (WGS) entry which is preliminary data.</text>
</comment>
<organism evidence="2 4">
    <name type="scientific">Rotaria sordida</name>
    <dbReference type="NCBI Taxonomy" id="392033"/>
    <lineage>
        <taxon>Eukaryota</taxon>
        <taxon>Metazoa</taxon>
        <taxon>Spiralia</taxon>
        <taxon>Gnathifera</taxon>
        <taxon>Rotifera</taxon>
        <taxon>Eurotatoria</taxon>
        <taxon>Bdelloidea</taxon>
        <taxon>Philodinida</taxon>
        <taxon>Philodinidae</taxon>
        <taxon>Rotaria</taxon>
    </lineage>
</organism>
<reference evidence="2" key="1">
    <citation type="submission" date="2021-02" db="EMBL/GenBank/DDBJ databases">
        <authorList>
            <person name="Nowell W R."/>
        </authorList>
    </citation>
    <scope>NUCLEOTIDE SEQUENCE</scope>
</reference>
<accession>A0A815SQ73</accession>
<proteinExistence type="predicted"/>
<protein>
    <submittedName>
        <fullName evidence="2">Uncharacterized protein</fullName>
    </submittedName>
</protein>
<dbReference type="Proteomes" id="UP000663836">
    <property type="component" value="Unassembled WGS sequence"/>
</dbReference>